<dbReference type="AlphaFoldDB" id="A0A4R3KCA6"/>
<feature type="transmembrane region" description="Helical" evidence="8">
    <location>
        <begin position="31"/>
        <end position="48"/>
    </location>
</feature>
<evidence type="ECO:0000256" key="5">
    <source>
        <dbReference type="ARBA" id="ARBA00022840"/>
    </source>
</evidence>
<evidence type="ECO:0000256" key="2">
    <source>
        <dbReference type="ARBA" id="ARBA00022448"/>
    </source>
</evidence>
<reference evidence="11 12" key="1">
    <citation type="submission" date="2019-03" db="EMBL/GenBank/DDBJ databases">
        <title>Genomic Encyclopedia of Type Strains, Phase IV (KMG-IV): sequencing the most valuable type-strain genomes for metagenomic binning, comparative biology and taxonomic classification.</title>
        <authorList>
            <person name="Goeker M."/>
        </authorList>
    </citation>
    <scope>NUCLEOTIDE SEQUENCE [LARGE SCALE GENOMIC DNA]</scope>
    <source>
        <strain evidence="11 12">DSM 20467</strain>
    </source>
</reference>
<feature type="transmembrane region" description="Helical" evidence="8">
    <location>
        <begin position="68"/>
        <end position="92"/>
    </location>
</feature>
<comment type="caution">
    <text evidence="11">The sequence shown here is derived from an EMBL/GenBank/DDBJ whole genome shotgun (WGS) entry which is preliminary data.</text>
</comment>
<keyword evidence="12" id="KW-1185">Reference proteome</keyword>
<feature type="transmembrane region" description="Helical" evidence="8">
    <location>
        <begin position="142"/>
        <end position="169"/>
    </location>
</feature>
<dbReference type="InterPro" id="IPR036640">
    <property type="entry name" value="ABC1_TM_sf"/>
</dbReference>
<dbReference type="OrthoDB" id="9810134at2"/>
<comment type="subcellular location">
    <subcellularLocation>
        <location evidence="1">Cell membrane</location>
        <topology evidence="1">Multi-pass membrane protein</topology>
    </subcellularLocation>
</comment>
<dbReference type="GO" id="GO:0005886">
    <property type="term" value="C:plasma membrane"/>
    <property type="evidence" value="ECO:0007669"/>
    <property type="project" value="UniProtKB-SubCell"/>
</dbReference>
<evidence type="ECO:0000256" key="3">
    <source>
        <dbReference type="ARBA" id="ARBA00022692"/>
    </source>
</evidence>
<dbReference type="InterPro" id="IPR050835">
    <property type="entry name" value="ABC_transporter_sub-D"/>
</dbReference>
<proteinExistence type="predicted"/>
<dbReference type="Gene3D" id="3.40.50.300">
    <property type="entry name" value="P-loop containing nucleotide triphosphate hydrolases"/>
    <property type="match status" value="1"/>
</dbReference>
<evidence type="ECO:0000256" key="1">
    <source>
        <dbReference type="ARBA" id="ARBA00004651"/>
    </source>
</evidence>
<evidence type="ECO:0000256" key="4">
    <source>
        <dbReference type="ARBA" id="ARBA00022741"/>
    </source>
</evidence>
<feature type="transmembrane region" description="Helical" evidence="8">
    <location>
        <begin position="273"/>
        <end position="294"/>
    </location>
</feature>
<dbReference type="CDD" id="cd03223">
    <property type="entry name" value="ABCD_peroxisomal_ALDP"/>
    <property type="match status" value="1"/>
</dbReference>
<dbReference type="InterPro" id="IPR003439">
    <property type="entry name" value="ABC_transporter-like_ATP-bd"/>
</dbReference>
<evidence type="ECO:0000256" key="8">
    <source>
        <dbReference type="SAM" id="Phobius"/>
    </source>
</evidence>
<keyword evidence="6 8" id="KW-1133">Transmembrane helix</keyword>
<dbReference type="SMART" id="SM00382">
    <property type="entry name" value="AAA"/>
    <property type="match status" value="1"/>
</dbReference>
<keyword evidence="2" id="KW-0813">Transport</keyword>
<dbReference type="InterPro" id="IPR011527">
    <property type="entry name" value="ABC1_TM_dom"/>
</dbReference>
<feature type="transmembrane region" description="Helical" evidence="8">
    <location>
        <begin position="184"/>
        <end position="204"/>
    </location>
</feature>
<gene>
    <name evidence="11" type="ORF">EDC37_10323</name>
</gene>
<dbReference type="PANTHER" id="PTHR11384">
    <property type="entry name" value="ATP-BINDING CASSETTE, SUB-FAMILY D MEMBER"/>
    <property type="match status" value="1"/>
</dbReference>
<dbReference type="Proteomes" id="UP000295188">
    <property type="component" value="Unassembled WGS sequence"/>
</dbReference>
<organism evidence="11 12">
    <name type="scientific">Pectinatus cerevisiiphilus</name>
    <dbReference type="NCBI Taxonomy" id="86956"/>
    <lineage>
        <taxon>Bacteria</taxon>
        <taxon>Bacillati</taxon>
        <taxon>Bacillota</taxon>
        <taxon>Negativicutes</taxon>
        <taxon>Selenomonadales</taxon>
        <taxon>Selenomonadaceae</taxon>
        <taxon>Pectinatus</taxon>
    </lineage>
</organism>
<keyword evidence="7 8" id="KW-0472">Membrane</keyword>
<name>A0A4R3KCA6_9FIRM</name>
<dbReference type="SUPFAM" id="SSF90123">
    <property type="entry name" value="ABC transporter transmembrane region"/>
    <property type="match status" value="1"/>
</dbReference>
<dbReference type="Pfam" id="PF06472">
    <property type="entry name" value="ABC_membrane_2"/>
    <property type="match status" value="1"/>
</dbReference>
<dbReference type="Pfam" id="PF00005">
    <property type="entry name" value="ABC_tran"/>
    <property type="match status" value="1"/>
</dbReference>
<dbReference type="PROSITE" id="PS50893">
    <property type="entry name" value="ABC_TRANSPORTER_2"/>
    <property type="match status" value="1"/>
</dbReference>
<dbReference type="GO" id="GO:0005524">
    <property type="term" value="F:ATP binding"/>
    <property type="evidence" value="ECO:0007669"/>
    <property type="project" value="UniProtKB-KW"/>
</dbReference>
<evidence type="ECO:0000313" key="11">
    <source>
        <dbReference type="EMBL" id="TCS80854.1"/>
    </source>
</evidence>
<dbReference type="RefSeq" id="WP_132547509.1">
    <property type="nucleotide sequence ID" value="NZ_SMAA01000003.1"/>
</dbReference>
<dbReference type="InterPro" id="IPR003593">
    <property type="entry name" value="AAA+_ATPase"/>
</dbReference>
<sequence>MQIGFIKKSSKNFWLLFKGYWQSDDKWKARGLLSAVILLNLVSVFLMLEMTSWFNEFYTILQNYSYHLFWQSISKFTILALLLIFFAVYAFYLQQILQIKWRTWMTKQYLDQWLNDQTYYKLQTNNSDTDNPDQRIQEDINLFVSLTLSLGIGLFKQFLVLVSFIAMLWQLSGSFSIPFNNGTLVIPGFMVWATLVYSIIGTFITHKIGHQLIGLNFNQQKYEANFRFSLVRLRENSESIAFYRGETPEKDNLKTRFISVILNFRQIIARQKILTGITVSYAQIAIILPILIAAPRYFAETLSIGWLIQTLTAFGKVQDALSYIVTSYTDIAQWSSVIRRLNTFAIHMKNADEIRSAIQTSTGNVLKTQNLTISLPKGQPILKDLNMDLPAGENLIITGFSGCGKSTLLRTLAGIWPFASGKITLPAQQNILFLPQKPYLPLGTLRQTLYYPQAAPTMDTKNLVELLHLCKLDKLANQLENTNDWSRILSLGEQQRLAFVRILLKKPTWIFLDEATSALDEDTEAYMYTLLKKELPHATIISVGHHMTLLSHHKYRLKLNNNGSYLFSPLNAIPHMNSSPDC</sequence>
<accession>A0A4R3KCA6</accession>
<dbReference type="PROSITE" id="PS00211">
    <property type="entry name" value="ABC_TRANSPORTER_1"/>
    <property type="match status" value="1"/>
</dbReference>
<dbReference type="InterPro" id="IPR027417">
    <property type="entry name" value="P-loop_NTPase"/>
</dbReference>
<dbReference type="InterPro" id="IPR017871">
    <property type="entry name" value="ABC_transporter-like_CS"/>
</dbReference>
<dbReference type="GO" id="GO:0140359">
    <property type="term" value="F:ABC-type transporter activity"/>
    <property type="evidence" value="ECO:0007669"/>
    <property type="project" value="InterPro"/>
</dbReference>
<dbReference type="SUPFAM" id="SSF52540">
    <property type="entry name" value="P-loop containing nucleoside triphosphate hydrolases"/>
    <property type="match status" value="1"/>
</dbReference>
<dbReference type="PANTHER" id="PTHR11384:SF59">
    <property type="entry name" value="LYSOSOMAL COBALAMIN TRANSPORTER ABCD4"/>
    <property type="match status" value="1"/>
</dbReference>
<evidence type="ECO:0000313" key="12">
    <source>
        <dbReference type="Proteomes" id="UP000295188"/>
    </source>
</evidence>
<evidence type="ECO:0000256" key="7">
    <source>
        <dbReference type="ARBA" id="ARBA00023136"/>
    </source>
</evidence>
<keyword evidence="4" id="KW-0547">Nucleotide-binding</keyword>
<evidence type="ECO:0000259" key="10">
    <source>
        <dbReference type="PROSITE" id="PS50929"/>
    </source>
</evidence>
<evidence type="ECO:0000256" key="6">
    <source>
        <dbReference type="ARBA" id="ARBA00022989"/>
    </source>
</evidence>
<evidence type="ECO:0000259" key="9">
    <source>
        <dbReference type="PROSITE" id="PS50893"/>
    </source>
</evidence>
<dbReference type="PROSITE" id="PS50929">
    <property type="entry name" value="ABC_TM1F"/>
    <property type="match status" value="1"/>
</dbReference>
<dbReference type="EMBL" id="SMAA01000003">
    <property type="protein sequence ID" value="TCS80854.1"/>
    <property type="molecule type" value="Genomic_DNA"/>
</dbReference>
<keyword evidence="3 8" id="KW-0812">Transmembrane</keyword>
<protein>
    <submittedName>
        <fullName evidence="11">Putative ATP-binding cassette transporter</fullName>
    </submittedName>
</protein>
<dbReference type="Gene3D" id="1.20.1560.10">
    <property type="entry name" value="ABC transporter type 1, transmembrane domain"/>
    <property type="match status" value="1"/>
</dbReference>
<feature type="domain" description="ABC transmembrane type-1" evidence="10">
    <location>
        <begin position="35"/>
        <end position="333"/>
    </location>
</feature>
<dbReference type="GO" id="GO:0016887">
    <property type="term" value="F:ATP hydrolysis activity"/>
    <property type="evidence" value="ECO:0007669"/>
    <property type="project" value="InterPro"/>
</dbReference>
<feature type="domain" description="ABC transporter" evidence="9">
    <location>
        <begin position="366"/>
        <end position="579"/>
    </location>
</feature>
<keyword evidence="5 11" id="KW-0067">ATP-binding</keyword>